<name>A0ABV0I407_9LACO</name>
<protein>
    <submittedName>
        <fullName evidence="1">Phage head closure protein</fullName>
    </submittedName>
</protein>
<dbReference type="RefSeq" id="WP_347985259.1">
    <property type="nucleotide sequence ID" value="NZ_JBCNVT010000001.1"/>
</dbReference>
<reference evidence="1 2" key="1">
    <citation type="submission" date="2024-04" db="EMBL/GenBank/DDBJ databases">
        <title>Limosilactobacillus allomucosae sp. nov., a novel species isolated from wild boar faecal samples as potential probiotics for domestic pigs.</title>
        <authorList>
            <person name="Chen B."/>
        </authorList>
    </citation>
    <scope>NUCLEOTIDE SEQUENCE [LARGE SCALE GENOMIC DNA]</scope>
    <source>
        <strain evidence="1 2">WILCCON 0055</strain>
    </source>
</reference>
<sequence>MRSNKYQVSRLIHEISFGKEESTGKLNPNTGKPIKGFVAKATVHYGTISTSVNQTISTAGSTLANTKVIAIRHNPLLYQYQEAMIDGSVYLVASISKDEQLNAYDLYTLTAKTTHA</sequence>
<keyword evidence="2" id="KW-1185">Reference proteome</keyword>
<evidence type="ECO:0000313" key="2">
    <source>
        <dbReference type="Proteomes" id="UP001456307"/>
    </source>
</evidence>
<dbReference type="Proteomes" id="UP001456307">
    <property type="component" value="Unassembled WGS sequence"/>
</dbReference>
<gene>
    <name evidence="1" type="ORF">AAVZ08_02000</name>
</gene>
<dbReference type="EMBL" id="JBCNVT010000001">
    <property type="protein sequence ID" value="MEO5285410.1"/>
    <property type="molecule type" value="Genomic_DNA"/>
</dbReference>
<accession>A0ABV0I407</accession>
<comment type="caution">
    <text evidence="1">The sequence shown here is derived from an EMBL/GenBank/DDBJ whole genome shotgun (WGS) entry which is preliminary data.</text>
</comment>
<dbReference type="Pfam" id="PF05521">
    <property type="entry name" value="Phage_HCP"/>
    <property type="match status" value="1"/>
</dbReference>
<proteinExistence type="predicted"/>
<dbReference type="NCBIfam" id="TIGR01563">
    <property type="entry name" value="gp16_SPP1"/>
    <property type="match status" value="1"/>
</dbReference>
<evidence type="ECO:0000313" key="1">
    <source>
        <dbReference type="EMBL" id="MEO5285410.1"/>
    </source>
</evidence>
<dbReference type="InterPro" id="IPR008767">
    <property type="entry name" value="Phage_SPP1_head-tail_adaptor"/>
</dbReference>
<organism evidence="1 2">
    <name type="scientific">Limosilactobacillus allomucosae</name>
    <dbReference type="NCBI Taxonomy" id="3142938"/>
    <lineage>
        <taxon>Bacteria</taxon>
        <taxon>Bacillati</taxon>
        <taxon>Bacillota</taxon>
        <taxon>Bacilli</taxon>
        <taxon>Lactobacillales</taxon>
        <taxon>Lactobacillaceae</taxon>
        <taxon>Limosilactobacillus</taxon>
    </lineage>
</organism>